<accession>A0A0A9EVA7</accession>
<sequence length="55" mass="6148">MASNRINCSVITLSSGRFPDRTNLGTPKRGNLENSLSLWGGRKTKFHHFISQTKS</sequence>
<name>A0A0A9EVA7_ARUDO</name>
<dbReference type="EMBL" id="GBRH01197913">
    <property type="protein sequence ID" value="JAD99982.1"/>
    <property type="molecule type" value="Transcribed_RNA"/>
</dbReference>
<reference evidence="1" key="2">
    <citation type="journal article" date="2015" name="Data Brief">
        <title>Shoot transcriptome of the giant reed, Arundo donax.</title>
        <authorList>
            <person name="Barrero R.A."/>
            <person name="Guerrero F.D."/>
            <person name="Moolhuijzen P."/>
            <person name="Goolsby J.A."/>
            <person name="Tidwell J."/>
            <person name="Bellgard S.E."/>
            <person name="Bellgard M.I."/>
        </authorList>
    </citation>
    <scope>NUCLEOTIDE SEQUENCE</scope>
    <source>
        <tissue evidence="1">Shoot tissue taken approximately 20 cm above the soil surface</tissue>
    </source>
</reference>
<dbReference type="AlphaFoldDB" id="A0A0A9EVA7"/>
<proteinExistence type="predicted"/>
<reference evidence="1" key="1">
    <citation type="submission" date="2014-09" db="EMBL/GenBank/DDBJ databases">
        <authorList>
            <person name="Magalhaes I.L.F."/>
            <person name="Oliveira U."/>
            <person name="Santos F.R."/>
            <person name="Vidigal T.H.D.A."/>
            <person name="Brescovit A.D."/>
            <person name="Santos A.J."/>
        </authorList>
    </citation>
    <scope>NUCLEOTIDE SEQUENCE</scope>
    <source>
        <tissue evidence="1">Shoot tissue taken approximately 20 cm above the soil surface</tissue>
    </source>
</reference>
<evidence type="ECO:0000313" key="1">
    <source>
        <dbReference type="EMBL" id="JAD99982.1"/>
    </source>
</evidence>
<organism evidence="1">
    <name type="scientific">Arundo donax</name>
    <name type="common">Giant reed</name>
    <name type="synonym">Donax arundinaceus</name>
    <dbReference type="NCBI Taxonomy" id="35708"/>
    <lineage>
        <taxon>Eukaryota</taxon>
        <taxon>Viridiplantae</taxon>
        <taxon>Streptophyta</taxon>
        <taxon>Embryophyta</taxon>
        <taxon>Tracheophyta</taxon>
        <taxon>Spermatophyta</taxon>
        <taxon>Magnoliopsida</taxon>
        <taxon>Liliopsida</taxon>
        <taxon>Poales</taxon>
        <taxon>Poaceae</taxon>
        <taxon>PACMAD clade</taxon>
        <taxon>Arundinoideae</taxon>
        <taxon>Arundineae</taxon>
        <taxon>Arundo</taxon>
    </lineage>
</organism>
<protein>
    <submittedName>
        <fullName evidence="1">Uncharacterized protein</fullName>
    </submittedName>
</protein>